<gene>
    <name evidence="1" type="ORF">NCPPB2254_02251</name>
</gene>
<evidence type="ECO:0000313" key="2">
    <source>
        <dbReference type="Proteomes" id="UP000237580"/>
    </source>
</evidence>
<reference evidence="1 2" key="1">
    <citation type="submission" date="2017-11" db="EMBL/GenBank/DDBJ databases">
        <authorList>
            <person name="Blom J."/>
        </authorList>
    </citation>
    <scope>NUCLEOTIDE SEQUENCE [LARGE SCALE GENOMIC DNA]</scope>
    <source>
        <strain evidence="1">NCPPB 2254</strain>
    </source>
</reference>
<evidence type="ECO:0000313" key="1">
    <source>
        <dbReference type="EMBL" id="SOQ09281.1"/>
    </source>
</evidence>
<proteinExistence type="predicted"/>
<comment type="caution">
    <text evidence="1">The sequence shown here is derived from an EMBL/GenBank/DDBJ whole genome shotgun (WGS) entry which is preliminary data.</text>
</comment>
<sequence>MSFDTFMKVEGIKVSLWMPNIRGGSSYYPTIMMRCNRSVILLVQAVVRPLAV</sequence>
<organism evidence="1 2">
    <name type="scientific">Pseudomonas syringae pv. persicae</name>
    <dbReference type="NCBI Taxonomy" id="237306"/>
    <lineage>
        <taxon>Bacteria</taxon>
        <taxon>Pseudomonadati</taxon>
        <taxon>Pseudomonadota</taxon>
        <taxon>Gammaproteobacteria</taxon>
        <taxon>Pseudomonadales</taxon>
        <taxon>Pseudomonadaceae</taxon>
        <taxon>Pseudomonas</taxon>
    </lineage>
</organism>
<name>A0AB38EF34_9PSED</name>
<dbReference type="AlphaFoldDB" id="A0AB38EF34"/>
<accession>A0AB38EF34</accession>
<dbReference type="EMBL" id="ODAM01000059">
    <property type="protein sequence ID" value="SOQ09281.1"/>
    <property type="molecule type" value="Genomic_DNA"/>
</dbReference>
<protein>
    <submittedName>
        <fullName evidence="1">Uncharacterized protein</fullName>
    </submittedName>
</protein>
<dbReference type="Proteomes" id="UP000237580">
    <property type="component" value="Unassembled WGS sequence"/>
</dbReference>